<name>A0AC35U458_9BILA</name>
<dbReference type="WBParaSite" id="RSKR_0000735000.1">
    <property type="protein sequence ID" value="RSKR_0000735000.1"/>
    <property type="gene ID" value="RSKR_0000735000"/>
</dbReference>
<protein>
    <submittedName>
        <fullName evidence="2">Nucleotid_trans domain-containing protein</fullName>
    </submittedName>
</protein>
<dbReference type="Proteomes" id="UP000095286">
    <property type="component" value="Unplaced"/>
</dbReference>
<evidence type="ECO:0000313" key="2">
    <source>
        <dbReference type="WBParaSite" id="RSKR_0000735000.1"/>
    </source>
</evidence>
<reference evidence="2" key="1">
    <citation type="submission" date="2016-11" db="UniProtKB">
        <authorList>
            <consortium name="WormBaseParasite"/>
        </authorList>
    </citation>
    <scope>IDENTIFICATION</scope>
    <source>
        <strain evidence="2">KR3021</strain>
    </source>
</reference>
<accession>A0AC35U458</accession>
<evidence type="ECO:0000313" key="1">
    <source>
        <dbReference type="Proteomes" id="UP000095286"/>
    </source>
</evidence>
<organism evidence="1 2">
    <name type="scientific">Rhabditophanes sp. KR3021</name>
    <dbReference type="NCBI Taxonomy" id="114890"/>
    <lineage>
        <taxon>Eukaryota</taxon>
        <taxon>Metazoa</taxon>
        <taxon>Ecdysozoa</taxon>
        <taxon>Nematoda</taxon>
        <taxon>Chromadorea</taxon>
        <taxon>Rhabditida</taxon>
        <taxon>Tylenchina</taxon>
        <taxon>Panagrolaimomorpha</taxon>
        <taxon>Strongyloidoidea</taxon>
        <taxon>Alloionematidae</taxon>
        <taxon>Rhabditophanes</taxon>
    </lineage>
</organism>
<proteinExistence type="predicted"/>
<sequence>MPKQQFKNNYSIAIITIINTENVTEYSLALQSMKCYAIKYNYRYVLINVKKNTRYSKSCKQTDFMYQRHCVLANYLDYNHTPPKYFIFIDADIGVVNPNHLLESFLPRDNENLVFYERMYNHEIMAGSFIGKNTIFTQKFLMYWADYDFKKPKSFDGSDNAAIHNVFVDLFGQGKKKIDKKYQHCMKLWKSSRTWQDIRIYVACMRNIINNISDSNSTINNEYLFGDGKVKVLKKENSKRWSRDIWLLNSIWAPSDFLLHDLKMSNLNTDNERSWTAPWNTIKFNMKLCHKKNNDKNWYYNDLLIRTNKYVTAELFKYIGFVGLQYKEDLKRSLV</sequence>